<feature type="compositionally biased region" description="Basic and acidic residues" evidence="10">
    <location>
        <begin position="530"/>
        <end position="544"/>
    </location>
</feature>
<sequence>MTESEVEPLKCEEEGCFHKDDPDYDPEDGERYPSVACDACNIWCHPVCENLFDAETSHFDSFYCSNCLDENDDDGEAREITYRKPLYPSLQDPFALSPGMRVDDEGRIFIGKQEIIESGTELFSKWLIEKAKNYVNGKEKYAVNDRYINKEWIDENGFTEPIFYPSGNTPNGLEIRNYEKMTLDYVREELGDDFTIPYFDCQTQKQFRTTLLRYFNYFNDSEIADDGSKVRYLQNRLLNKRFNVISIEFSNESLAQQVDIPLLFTRISWQSLVPEDSATKPKYETPPKMGKYLLIGPENSYTDWHIDMAGSSVWYHIVSGGKLFILVKPTEQNLDKYKDWESHEAKVRRRYSFLEWCEKEKNPIDGDEIIRMELNPGETALLPGGWIHCVVTTKDSFVFGGNILHTMGATMQSKCIEMEADADIPDQNKYTSLFLKTLMWYAGKQVSKEIQEATKNGKRFSPKKLVQAEHILSCLTKSRKAYDSIPSDIAPERFLKKFKNCLKLQKKKAKDEPPDLTSFKEPEFDLAEIGTERLENGEKYEKKSASKRGRSNGSRRLQALVKIEKENGHVKQEKNDERYLPEEEFSDDEIPPEDEDEFKKEPSPPLKKHAPEQNSKVKRRKGRKKTTIQARGDRIASHCKKLKQK</sequence>
<dbReference type="PROSITE" id="PS51184">
    <property type="entry name" value="JMJC"/>
    <property type="match status" value="1"/>
</dbReference>
<feature type="compositionally biased region" description="Basic and acidic residues" evidence="10">
    <location>
        <begin position="509"/>
        <end position="523"/>
    </location>
</feature>
<organism evidence="12">
    <name type="scientific">Oikopleura dioica</name>
    <name type="common">Tunicate</name>
    <dbReference type="NCBI Taxonomy" id="34765"/>
    <lineage>
        <taxon>Eukaryota</taxon>
        <taxon>Metazoa</taxon>
        <taxon>Chordata</taxon>
        <taxon>Tunicata</taxon>
        <taxon>Appendicularia</taxon>
        <taxon>Copelata</taxon>
        <taxon>Oikopleuridae</taxon>
        <taxon>Oikopleura</taxon>
    </lineage>
</organism>
<dbReference type="AlphaFoldDB" id="E4X3J9"/>
<feature type="compositionally biased region" description="Basic and acidic residues" evidence="10">
    <location>
        <begin position="562"/>
        <end position="581"/>
    </location>
</feature>
<evidence type="ECO:0000256" key="2">
    <source>
        <dbReference type="ARBA" id="ARBA00022723"/>
    </source>
</evidence>
<keyword evidence="4" id="KW-0223">Dioxygenase</keyword>
<evidence type="ECO:0000256" key="9">
    <source>
        <dbReference type="ARBA" id="ARBA00023242"/>
    </source>
</evidence>
<dbReference type="SUPFAM" id="SSF51197">
    <property type="entry name" value="Clavaminate synthase-like"/>
    <property type="match status" value="1"/>
</dbReference>
<feature type="compositionally biased region" description="Acidic residues" evidence="10">
    <location>
        <begin position="582"/>
        <end position="596"/>
    </location>
</feature>
<dbReference type="InterPro" id="IPR011011">
    <property type="entry name" value="Znf_FYVE_PHD"/>
</dbReference>
<keyword evidence="2" id="KW-0479">Metal-binding</keyword>
<accession>E4X3J9</accession>
<dbReference type="Proteomes" id="UP000001307">
    <property type="component" value="Unassembled WGS sequence"/>
</dbReference>
<evidence type="ECO:0000313" key="13">
    <source>
        <dbReference type="Proteomes" id="UP000001307"/>
    </source>
</evidence>
<evidence type="ECO:0000256" key="7">
    <source>
        <dbReference type="ARBA" id="ARBA00023015"/>
    </source>
</evidence>
<dbReference type="EMBL" id="FN653023">
    <property type="protein sequence ID" value="CBY18203.1"/>
    <property type="molecule type" value="Genomic_DNA"/>
</dbReference>
<dbReference type="Gene3D" id="3.30.40.10">
    <property type="entry name" value="Zinc/RING finger domain, C3HC4 (zinc finger)"/>
    <property type="match status" value="1"/>
</dbReference>
<keyword evidence="8" id="KW-0804">Transcription</keyword>
<dbReference type="PANTHER" id="PTHR23123">
    <property type="entry name" value="PHD/F-BOX CONTAINING PROTEIN"/>
    <property type="match status" value="1"/>
</dbReference>
<feature type="domain" description="JmjC" evidence="11">
    <location>
        <begin position="249"/>
        <end position="420"/>
    </location>
</feature>
<dbReference type="SMART" id="SM00558">
    <property type="entry name" value="JmjC"/>
    <property type="match status" value="1"/>
</dbReference>
<keyword evidence="5" id="KW-0560">Oxidoreductase</keyword>
<dbReference type="InterPro" id="IPR003347">
    <property type="entry name" value="JmjC_dom"/>
</dbReference>
<dbReference type="InterPro" id="IPR041070">
    <property type="entry name" value="JHD"/>
</dbReference>
<feature type="compositionally biased region" description="Basic residues" evidence="10">
    <location>
        <begin position="616"/>
        <end position="626"/>
    </location>
</feature>
<evidence type="ECO:0000256" key="6">
    <source>
        <dbReference type="ARBA" id="ARBA00023004"/>
    </source>
</evidence>
<gene>
    <name evidence="12" type="ORF">GSOID_T00017841001</name>
</gene>
<dbReference type="GO" id="GO:0051213">
    <property type="term" value="F:dioxygenase activity"/>
    <property type="evidence" value="ECO:0007669"/>
    <property type="project" value="UniProtKB-KW"/>
</dbReference>
<dbReference type="Pfam" id="PF17811">
    <property type="entry name" value="JHD"/>
    <property type="match status" value="1"/>
</dbReference>
<protein>
    <recommendedName>
        <fullName evidence="11">JmjC domain-containing protein</fullName>
    </recommendedName>
</protein>
<dbReference type="GO" id="GO:0006325">
    <property type="term" value="P:chromatin organization"/>
    <property type="evidence" value="ECO:0007669"/>
    <property type="project" value="UniProtKB-KW"/>
</dbReference>
<comment type="subcellular location">
    <subcellularLocation>
        <location evidence="1">Nucleus</location>
    </subcellularLocation>
</comment>
<evidence type="ECO:0000256" key="8">
    <source>
        <dbReference type="ARBA" id="ARBA00023163"/>
    </source>
</evidence>
<reference evidence="12" key="1">
    <citation type="journal article" date="2010" name="Science">
        <title>Plasticity of animal genome architecture unmasked by rapid evolution of a pelagic tunicate.</title>
        <authorList>
            <person name="Denoeud F."/>
            <person name="Henriet S."/>
            <person name="Mungpakdee S."/>
            <person name="Aury J.M."/>
            <person name="Da Silva C."/>
            <person name="Brinkmann H."/>
            <person name="Mikhaleva J."/>
            <person name="Olsen L.C."/>
            <person name="Jubin C."/>
            <person name="Canestro C."/>
            <person name="Bouquet J.M."/>
            <person name="Danks G."/>
            <person name="Poulain J."/>
            <person name="Campsteijn C."/>
            <person name="Adamski M."/>
            <person name="Cross I."/>
            <person name="Yadetie F."/>
            <person name="Muffato M."/>
            <person name="Louis A."/>
            <person name="Butcher S."/>
            <person name="Tsagkogeorga G."/>
            <person name="Konrad A."/>
            <person name="Singh S."/>
            <person name="Jensen M.F."/>
            <person name="Cong E.H."/>
            <person name="Eikeseth-Otteraa H."/>
            <person name="Noel B."/>
            <person name="Anthouard V."/>
            <person name="Porcel B.M."/>
            <person name="Kachouri-Lafond R."/>
            <person name="Nishino A."/>
            <person name="Ugolini M."/>
            <person name="Chourrout P."/>
            <person name="Nishida H."/>
            <person name="Aasland R."/>
            <person name="Huzurbazar S."/>
            <person name="Westhof E."/>
            <person name="Delsuc F."/>
            <person name="Lehrach H."/>
            <person name="Reinhardt R."/>
            <person name="Weissenbach J."/>
            <person name="Roy S.W."/>
            <person name="Artiguenave F."/>
            <person name="Postlethwait J.H."/>
            <person name="Manak J.R."/>
            <person name="Thompson E.M."/>
            <person name="Jaillon O."/>
            <person name="Du Pasquier L."/>
            <person name="Boudinot P."/>
            <person name="Liberles D.A."/>
            <person name="Volff J.N."/>
            <person name="Philippe H."/>
            <person name="Lenhard B."/>
            <person name="Roest Crollius H."/>
            <person name="Wincker P."/>
            <person name="Chourrout D."/>
        </authorList>
    </citation>
    <scope>NUCLEOTIDE SEQUENCE [LARGE SCALE GENOMIC DNA]</scope>
</reference>
<dbReference type="SUPFAM" id="SSF57903">
    <property type="entry name" value="FYVE/PHD zinc finger"/>
    <property type="match status" value="1"/>
</dbReference>
<evidence type="ECO:0000313" key="12">
    <source>
        <dbReference type="EMBL" id="CBY18203.1"/>
    </source>
</evidence>
<name>E4X3J9_OIKDI</name>
<dbReference type="Gene3D" id="2.60.120.650">
    <property type="entry name" value="Cupin"/>
    <property type="match status" value="1"/>
</dbReference>
<evidence type="ECO:0000256" key="4">
    <source>
        <dbReference type="ARBA" id="ARBA00022964"/>
    </source>
</evidence>
<proteinExistence type="predicted"/>
<evidence type="ECO:0000256" key="5">
    <source>
        <dbReference type="ARBA" id="ARBA00023002"/>
    </source>
</evidence>
<feature type="region of interest" description="Disordered" evidence="10">
    <location>
        <begin position="509"/>
        <end position="645"/>
    </location>
</feature>
<dbReference type="InterPro" id="IPR013083">
    <property type="entry name" value="Znf_RING/FYVE/PHD"/>
</dbReference>
<dbReference type="OrthoDB" id="5876800at2759"/>
<keyword evidence="3" id="KW-0156">Chromatin regulator</keyword>
<dbReference type="InterPro" id="IPR050690">
    <property type="entry name" value="JHDM1_Histone_Demethylase"/>
</dbReference>
<keyword evidence="13" id="KW-1185">Reference proteome</keyword>
<evidence type="ECO:0000256" key="3">
    <source>
        <dbReference type="ARBA" id="ARBA00022853"/>
    </source>
</evidence>
<evidence type="ECO:0000259" key="11">
    <source>
        <dbReference type="PROSITE" id="PS51184"/>
    </source>
</evidence>
<keyword evidence="7" id="KW-0805">Transcription regulation</keyword>
<evidence type="ECO:0000256" key="1">
    <source>
        <dbReference type="ARBA" id="ARBA00004123"/>
    </source>
</evidence>
<dbReference type="Pfam" id="PF02373">
    <property type="entry name" value="JmjC"/>
    <property type="match status" value="1"/>
</dbReference>
<dbReference type="InParanoid" id="E4X3J9"/>
<keyword evidence="9" id="KW-0539">Nucleus</keyword>
<keyword evidence="6" id="KW-0408">Iron</keyword>
<evidence type="ECO:0000256" key="10">
    <source>
        <dbReference type="SAM" id="MobiDB-lite"/>
    </source>
</evidence>
<dbReference type="GO" id="GO:0046872">
    <property type="term" value="F:metal ion binding"/>
    <property type="evidence" value="ECO:0007669"/>
    <property type="project" value="UniProtKB-KW"/>
</dbReference>
<dbReference type="GO" id="GO:0005634">
    <property type="term" value="C:nucleus"/>
    <property type="evidence" value="ECO:0007669"/>
    <property type="project" value="UniProtKB-SubCell"/>
</dbReference>